<evidence type="ECO:0000256" key="1">
    <source>
        <dbReference type="SAM" id="MobiDB-lite"/>
    </source>
</evidence>
<name>A0ABW0U6E0_9BACI</name>
<proteinExistence type="predicted"/>
<protein>
    <submittedName>
        <fullName evidence="2">CotD family spore coat protein</fullName>
    </submittedName>
</protein>
<dbReference type="InterPro" id="IPR020108">
    <property type="entry name" value="Spore_coat_CotD"/>
</dbReference>
<gene>
    <name evidence="2" type="ORF">ACFPTR_04710</name>
</gene>
<dbReference type="Pfam" id="PF11122">
    <property type="entry name" value="Spore-coat_CotD"/>
    <property type="match status" value="1"/>
</dbReference>
<dbReference type="RefSeq" id="WP_270897465.1">
    <property type="nucleotide sequence ID" value="NZ_JBHSPF010000018.1"/>
</dbReference>
<keyword evidence="2" id="KW-0946">Virion</keyword>
<evidence type="ECO:0000313" key="2">
    <source>
        <dbReference type="EMBL" id="MFC5628196.1"/>
    </source>
</evidence>
<dbReference type="EMBL" id="JBHSPF010000018">
    <property type="protein sequence ID" value="MFC5628196.1"/>
    <property type="molecule type" value="Genomic_DNA"/>
</dbReference>
<evidence type="ECO:0000313" key="3">
    <source>
        <dbReference type="Proteomes" id="UP001596143"/>
    </source>
</evidence>
<keyword evidence="3" id="KW-1185">Reference proteome</keyword>
<feature type="region of interest" description="Disordered" evidence="1">
    <location>
        <begin position="71"/>
        <end position="90"/>
    </location>
</feature>
<sequence length="90" mass="11034">MRCRRHHHCGRHPKMMAPVTHPTMHQTQYKHYEYIVPEIHPVHTTTVNKHLYKHYHSFPHTESQVNEVYHQHFGPAQRPRRRPCPRRPFC</sequence>
<keyword evidence="2" id="KW-0167">Capsid protein</keyword>
<feature type="compositionally biased region" description="Basic residues" evidence="1">
    <location>
        <begin position="78"/>
        <end position="90"/>
    </location>
</feature>
<comment type="caution">
    <text evidence="2">The sequence shown here is derived from an EMBL/GenBank/DDBJ whole genome shotgun (WGS) entry which is preliminary data.</text>
</comment>
<accession>A0ABW0U6E0</accession>
<organism evidence="2 3">
    <name type="scientific">Aliibacillus thermotolerans</name>
    <dbReference type="NCBI Taxonomy" id="1834418"/>
    <lineage>
        <taxon>Bacteria</taxon>
        <taxon>Bacillati</taxon>
        <taxon>Bacillota</taxon>
        <taxon>Bacilli</taxon>
        <taxon>Bacillales</taxon>
        <taxon>Bacillaceae</taxon>
        <taxon>Aliibacillus</taxon>
    </lineage>
</organism>
<dbReference type="Proteomes" id="UP001596143">
    <property type="component" value="Unassembled WGS sequence"/>
</dbReference>
<reference evidence="3" key="1">
    <citation type="journal article" date="2019" name="Int. J. Syst. Evol. Microbiol.">
        <title>The Global Catalogue of Microorganisms (GCM) 10K type strain sequencing project: providing services to taxonomists for standard genome sequencing and annotation.</title>
        <authorList>
            <consortium name="The Broad Institute Genomics Platform"/>
            <consortium name="The Broad Institute Genome Sequencing Center for Infectious Disease"/>
            <person name="Wu L."/>
            <person name="Ma J."/>
        </authorList>
    </citation>
    <scope>NUCLEOTIDE SEQUENCE [LARGE SCALE GENOMIC DNA]</scope>
    <source>
        <strain evidence="3">CGMCC 1.15790</strain>
    </source>
</reference>